<evidence type="ECO:0000313" key="8">
    <source>
        <dbReference type="Proteomes" id="UP001168821"/>
    </source>
</evidence>
<dbReference type="InterPro" id="IPR036045">
    <property type="entry name" value="Sec1-like_sf"/>
</dbReference>
<dbReference type="Gene3D" id="3.40.50.1910">
    <property type="match status" value="1"/>
</dbReference>
<dbReference type="InterPro" id="IPR027482">
    <property type="entry name" value="Sec1-like_dom2"/>
</dbReference>
<evidence type="ECO:0000256" key="4">
    <source>
        <dbReference type="ARBA" id="ARBA00022927"/>
    </source>
</evidence>
<dbReference type="GO" id="GO:0016192">
    <property type="term" value="P:vesicle-mediated transport"/>
    <property type="evidence" value="ECO:0007669"/>
    <property type="project" value="InterPro"/>
</dbReference>
<dbReference type="FunFam" id="3.90.830.10:FF:000002">
    <property type="entry name" value="Vacuolar protein sorting-associated protein 45"/>
    <property type="match status" value="1"/>
</dbReference>
<dbReference type="GO" id="GO:0031410">
    <property type="term" value="C:cytoplasmic vesicle"/>
    <property type="evidence" value="ECO:0007669"/>
    <property type="project" value="UniProtKB-ARBA"/>
</dbReference>
<evidence type="ECO:0000256" key="6">
    <source>
        <dbReference type="ARBA" id="ARBA00073001"/>
    </source>
</evidence>
<dbReference type="InterPro" id="IPR043154">
    <property type="entry name" value="Sec-1-like_dom1"/>
</dbReference>
<proteinExistence type="inferred from homology"/>
<evidence type="ECO:0000256" key="2">
    <source>
        <dbReference type="ARBA" id="ARBA00009884"/>
    </source>
</evidence>
<reference evidence="7" key="1">
    <citation type="journal article" date="2023" name="G3 (Bethesda)">
        <title>Whole genome assemblies of Zophobas morio and Tenebrio molitor.</title>
        <authorList>
            <person name="Kaur S."/>
            <person name="Stinson S.A."/>
            <person name="diCenzo G.C."/>
        </authorList>
    </citation>
    <scope>NUCLEOTIDE SEQUENCE</scope>
    <source>
        <strain evidence="7">QUZm001</strain>
    </source>
</reference>
<evidence type="ECO:0000313" key="7">
    <source>
        <dbReference type="EMBL" id="KAJ3634387.1"/>
    </source>
</evidence>
<keyword evidence="5" id="KW-0472">Membrane</keyword>
<gene>
    <name evidence="7" type="ORF">Zmor_019130</name>
</gene>
<keyword evidence="8" id="KW-1185">Reference proteome</keyword>
<comment type="caution">
    <text evidence="7">The sequence shown here is derived from an EMBL/GenBank/DDBJ whole genome shotgun (WGS) entry which is preliminary data.</text>
</comment>
<comment type="similarity">
    <text evidence="2">Belongs to the STXBP/unc-18/SEC1 family.</text>
</comment>
<accession>A0AA38LZU7</accession>
<name>A0AA38LZU7_9CUCU</name>
<dbReference type="Gene3D" id="1.25.40.60">
    <property type="match status" value="1"/>
</dbReference>
<dbReference type="GO" id="GO:0012505">
    <property type="term" value="C:endomembrane system"/>
    <property type="evidence" value="ECO:0007669"/>
    <property type="project" value="UniProtKB-SubCell"/>
</dbReference>
<dbReference type="SUPFAM" id="SSF56815">
    <property type="entry name" value="Sec1/munc18-like (SM) proteins"/>
    <property type="match status" value="1"/>
</dbReference>
<organism evidence="7 8">
    <name type="scientific">Zophobas morio</name>
    <dbReference type="NCBI Taxonomy" id="2755281"/>
    <lineage>
        <taxon>Eukaryota</taxon>
        <taxon>Metazoa</taxon>
        <taxon>Ecdysozoa</taxon>
        <taxon>Arthropoda</taxon>
        <taxon>Hexapoda</taxon>
        <taxon>Insecta</taxon>
        <taxon>Pterygota</taxon>
        <taxon>Neoptera</taxon>
        <taxon>Endopterygota</taxon>
        <taxon>Coleoptera</taxon>
        <taxon>Polyphaga</taxon>
        <taxon>Cucujiformia</taxon>
        <taxon>Tenebrionidae</taxon>
        <taxon>Zophobas</taxon>
    </lineage>
</organism>
<dbReference type="PANTHER" id="PTHR11679">
    <property type="entry name" value="VESICLE PROTEIN SORTING-ASSOCIATED"/>
    <property type="match status" value="1"/>
</dbReference>
<dbReference type="InterPro" id="IPR001619">
    <property type="entry name" value="Sec1-like"/>
</dbReference>
<dbReference type="AlphaFoldDB" id="A0AA38LZU7"/>
<evidence type="ECO:0000256" key="3">
    <source>
        <dbReference type="ARBA" id="ARBA00022448"/>
    </source>
</evidence>
<dbReference type="GO" id="GO:0015031">
    <property type="term" value="P:protein transport"/>
    <property type="evidence" value="ECO:0007669"/>
    <property type="project" value="UniProtKB-KW"/>
</dbReference>
<keyword evidence="3" id="KW-0813">Transport</keyword>
<dbReference type="Gene3D" id="3.90.830.10">
    <property type="entry name" value="Syntaxin Binding Protein 1, Chain A, domain 2"/>
    <property type="match status" value="1"/>
</dbReference>
<dbReference type="InterPro" id="IPR043127">
    <property type="entry name" value="Sec-1-like_dom3a"/>
</dbReference>
<dbReference type="PIRSF" id="PIRSF005715">
    <property type="entry name" value="VPS45_Sec1"/>
    <property type="match status" value="1"/>
</dbReference>
<comment type="subcellular location">
    <subcellularLocation>
        <location evidence="1">Endomembrane system</location>
        <topology evidence="1">Peripheral membrane protein</topology>
    </subcellularLocation>
</comment>
<evidence type="ECO:0000256" key="5">
    <source>
        <dbReference type="ARBA" id="ARBA00023136"/>
    </source>
</evidence>
<dbReference type="EMBL" id="JALNTZ010000559">
    <property type="protein sequence ID" value="KAJ3634387.1"/>
    <property type="molecule type" value="Genomic_DNA"/>
</dbReference>
<evidence type="ECO:0000256" key="1">
    <source>
        <dbReference type="ARBA" id="ARBA00004184"/>
    </source>
</evidence>
<sequence length="626" mass="71717">MDVIAAVRLYIFKIVGETSGMKVLLLDKETTGIVSMVYTQTEILQKEVYLVDRIDNLNRKTLLHLKALCYLRPTPENIELLCKELRSPLYKQYYLFFSNVISDMDLEKLASSDEREVVKEVQELFGDFYAVNYDLFSLNLPCVSFQERWSNDKFNRTSEGLKALLLSLKKHPQIRYQRSSEICRKLAMEITAAISQDAQLFDFRRPDIPPLLLILDRREDPVTPLLNQWTYQAMVHEWIGITNQRVDLSSFPNISQELRGIVLSAETDDFFKRNMFRNFGDICMSLKELVDEFQRKTKNTKNIESIADMRDFLDNYPQFKQLSGTVAKHVTLVGELSRQVNATYKLEVSETEQEIACDGHHDDLLEKIKSHLENPAVTDLDKTRLVLLYALRFELEPNKLSSLKHKLIHQNMSNEHLAAIEAILKYGGNRVRSSDLFGNKSFLAFTKKTLKDLKGVQNVYTQHEPLLKQTLELLSKGRLKEAEFPFAFTTSRENRLQDIIIFIVGGATFEEAKEVAFFNENNPSLKVILGSTTIHNSERFLCLPNDFIHCSGEKLSLLCATLLGSSRLGVFHSKPEGRTSTIGKNFLSFDEEGMTTHHCCRTAYFTCIYSGKAHEKCACGIPFDAS</sequence>
<protein>
    <recommendedName>
        <fullName evidence="6">Vacuolar protein sorting-associated protein 45</fullName>
    </recommendedName>
</protein>
<keyword evidence="4" id="KW-0653">Protein transport</keyword>
<dbReference type="Gene3D" id="3.40.50.2060">
    <property type="match status" value="1"/>
</dbReference>
<dbReference type="Proteomes" id="UP001168821">
    <property type="component" value="Unassembled WGS sequence"/>
</dbReference>
<dbReference type="Pfam" id="PF00995">
    <property type="entry name" value="Sec1"/>
    <property type="match status" value="1"/>
</dbReference>